<dbReference type="PANTHER" id="PTHR37841:SF1">
    <property type="entry name" value="DUF3298 DOMAIN-CONTAINING PROTEIN"/>
    <property type="match status" value="1"/>
</dbReference>
<sequence>MKRLVITLMLIFSSIIFSQSNYEILPIKQHLNDIYIIRMLEGENIGLYSIIDSKGNLLTQTDNILISVQKNHIYLVTKDYKEGLMTTDGKWIAKIGEYNFKEKYSNMYKEAENNSEKEFFIVYINEMPRHKYGYINYKGELQIPIIYDEAENFSEGLAAVKLNNKWGYIDTEGNVKIGFNFDEAYDFKNDLALVRIDDTSFYIDKNGQKKLMKSLFREGKEKIENLGYHIGSAFEGKLKIKEKTN</sequence>
<evidence type="ECO:0000313" key="1">
    <source>
        <dbReference type="EMBL" id="RHF74840.1"/>
    </source>
</evidence>
<protein>
    <submittedName>
        <fullName evidence="1">WG repeat-containing protein</fullName>
    </submittedName>
</protein>
<dbReference type="InterPro" id="IPR032774">
    <property type="entry name" value="WG_beta_rep"/>
</dbReference>
<evidence type="ECO:0000313" key="2">
    <source>
        <dbReference type="Proteomes" id="UP000284676"/>
    </source>
</evidence>
<dbReference type="AlphaFoldDB" id="A0A414Q213"/>
<dbReference type="RefSeq" id="WP_118233825.1">
    <property type="nucleotide sequence ID" value="NZ_CAEUHP010000001.1"/>
</dbReference>
<dbReference type="SUPFAM" id="SSF69360">
    <property type="entry name" value="Cell wall binding repeat"/>
    <property type="match status" value="1"/>
</dbReference>
<comment type="caution">
    <text evidence="1">The sequence shown here is derived from an EMBL/GenBank/DDBJ whole genome shotgun (WGS) entry which is preliminary data.</text>
</comment>
<organism evidence="1 2">
    <name type="scientific">Fusobacterium mortiferum</name>
    <dbReference type="NCBI Taxonomy" id="850"/>
    <lineage>
        <taxon>Bacteria</taxon>
        <taxon>Fusobacteriati</taxon>
        <taxon>Fusobacteriota</taxon>
        <taxon>Fusobacteriia</taxon>
        <taxon>Fusobacteriales</taxon>
        <taxon>Fusobacteriaceae</taxon>
        <taxon>Fusobacterium</taxon>
    </lineage>
</organism>
<dbReference type="Pfam" id="PF14903">
    <property type="entry name" value="WG_beta_rep"/>
    <property type="match status" value="1"/>
</dbReference>
<name>A0A414Q213_FUSMR</name>
<accession>A0A414Q213</accession>
<proteinExistence type="predicted"/>
<reference evidence="1 2" key="1">
    <citation type="submission" date="2018-08" db="EMBL/GenBank/DDBJ databases">
        <title>A genome reference for cultivated species of the human gut microbiota.</title>
        <authorList>
            <person name="Zou Y."/>
            <person name="Xue W."/>
            <person name="Luo G."/>
        </authorList>
    </citation>
    <scope>NUCLEOTIDE SEQUENCE [LARGE SCALE GENOMIC DNA]</scope>
    <source>
        <strain evidence="1 2">AM25-1</strain>
    </source>
</reference>
<gene>
    <name evidence="1" type="ORF">DW663_00165</name>
</gene>
<dbReference type="Proteomes" id="UP000284676">
    <property type="component" value="Unassembled WGS sequence"/>
</dbReference>
<dbReference type="EMBL" id="QRHL01000001">
    <property type="protein sequence ID" value="RHF74840.1"/>
    <property type="molecule type" value="Genomic_DNA"/>
</dbReference>
<dbReference type="PANTHER" id="PTHR37841">
    <property type="entry name" value="GLR2918 PROTEIN"/>
    <property type="match status" value="1"/>
</dbReference>